<dbReference type="Gene3D" id="6.10.250.210">
    <property type="match status" value="1"/>
</dbReference>
<organism evidence="2 3">
    <name type="scientific">Brassica napus</name>
    <name type="common">Rape</name>
    <dbReference type="NCBI Taxonomy" id="3708"/>
    <lineage>
        <taxon>Eukaryota</taxon>
        <taxon>Viridiplantae</taxon>
        <taxon>Streptophyta</taxon>
        <taxon>Embryophyta</taxon>
        <taxon>Tracheophyta</taxon>
        <taxon>Spermatophyta</taxon>
        <taxon>Magnoliopsida</taxon>
        <taxon>eudicotyledons</taxon>
        <taxon>Gunneridae</taxon>
        <taxon>Pentapetalae</taxon>
        <taxon>rosids</taxon>
        <taxon>malvids</taxon>
        <taxon>Brassicales</taxon>
        <taxon>Brassicaceae</taxon>
        <taxon>Brassiceae</taxon>
        <taxon>Brassica</taxon>
    </lineage>
</organism>
<sequence>MRKGHLYPPVPSEEGEVHGKEGDVVEGNEYERVTVGVEYGVSKILISMKQYFMRLILMLFYLDVEDNSENMAECMKKLIDMFKEIMESKRNPGEKGRCDYNHVLTEEQANAPSF</sequence>
<evidence type="ECO:0000256" key="1">
    <source>
        <dbReference type="SAM" id="MobiDB-lite"/>
    </source>
</evidence>
<proteinExistence type="predicted"/>
<accession>A0ABQ8AXZ9</accession>
<feature type="region of interest" description="Disordered" evidence="1">
    <location>
        <begin position="1"/>
        <end position="21"/>
    </location>
</feature>
<reference evidence="2 3" key="1">
    <citation type="submission" date="2021-05" db="EMBL/GenBank/DDBJ databases">
        <title>Genome Assembly of Synthetic Allotetraploid Brassica napus Reveals Homoeologous Exchanges between Subgenomes.</title>
        <authorList>
            <person name="Davis J.T."/>
        </authorList>
    </citation>
    <scope>NUCLEOTIDE SEQUENCE [LARGE SCALE GENOMIC DNA]</scope>
    <source>
        <strain evidence="3">cv. Da-Ae</strain>
        <tissue evidence="2">Seedling</tissue>
    </source>
</reference>
<keyword evidence="3" id="KW-1185">Reference proteome</keyword>
<evidence type="ECO:0000313" key="3">
    <source>
        <dbReference type="Proteomes" id="UP000824890"/>
    </source>
</evidence>
<dbReference type="Proteomes" id="UP000824890">
    <property type="component" value="Unassembled WGS sequence"/>
</dbReference>
<dbReference type="EMBL" id="JAGKQM010000012">
    <property type="protein sequence ID" value="KAH0897394.1"/>
    <property type="molecule type" value="Genomic_DNA"/>
</dbReference>
<gene>
    <name evidence="2" type="ORF">HID58_046962</name>
</gene>
<comment type="caution">
    <text evidence="2">The sequence shown here is derived from an EMBL/GenBank/DDBJ whole genome shotgun (WGS) entry which is preliminary data.</text>
</comment>
<evidence type="ECO:0000313" key="2">
    <source>
        <dbReference type="EMBL" id="KAH0897394.1"/>
    </source>
</evidence>
<protein>
    <submittedName>
        <fullName evidence="2">Uncharacterized protein</fullName>
    </submittedName>
</protein>
<name>A0ABQ8AXZ9_BRANA</name>